<reference evidence="2 3" key="1">
    <citation type="submission" date="2016-11" db="EMBL/GenBank/DDBJ databases">
        <authorList>
            <person name="Jaros S."/>
            <person name="Januszkiewicz K."/>
            <person name="Wedrychowicz H."/>
        </authorList>
    </citation>
    <scope>NUCLEOTIDE SEQUENCE [LARGE SCALE GENOMIC DNA]</scope>
    <source>
        <strain evidence="2 3">DSM 15930</strain>
    </source>
</reference>
<dbReference type="GO" id="GO:0005524">
    <property type="term" value="F:ATP binding"/>
    <property type="evidence" value="ECO:0007669"/>
    <property type="project" value="InterPro"/>
</dbReference>
<evidence type="ECO:0000313" key="3">
    <source>
        <dbReference type="Proteomes" id="UP000184038"/>
    </source>
</evidence>
<dbReference type="Pfam" id="PF13529">
    <property type="entry name" value="Peptidase_C39_2"/>
    <property type="match status" value="1"/>
</dbReference>
<dbReference type="InterPro" id="IPR039564">
    <property type="entry name" value="Peptidase_C39-like"/>
</dbReference>
<keyword evidence="3" id="KW-1185">Reference proteome</keyword>
<dbReference type="Gene3D" id="3.90.70.10">
    <property type="entry name" value="Cysteine proteinases"/>
    <property type="match status" value="1"/>
</dbReference>
<dbReference type="EMBL" id="FRCP01000012">
    <property type="protein sequence ID" value="SHM56503.1"/>
    <property type="molecule type" value="Genomic_DNA"/>
</dbReference>
<dbReference type="GO" id="GO:0008233">
    <property type="term" value="F:peptidase activity"/>
    <property type="evidence" value="ECO:0007669"/>
    <property type="project" value="InterPro"/>
</dbReference>
<feature type="domain" description="Peptidase C39" evidence="1">
    <location>
        <begin position="13"/>
        <end position="153"/>
    </location>
</feature>
<proteinExistence type="predicted"/>
<dbReference type="GO" id="GO:0006508">
    <property type="term" value="P:proteolysis"/>
    <property type="evidence" value="ECO:0007669"/>
    <property type="project" value="InterPro"/>
</dbReference>
<dbReference type="OrthoDB" id="1898216at2"/>
<protein>
    <submittedName>
        <fullName evidence="2">Peptidase_C39 like family protein</fullName>
    </submittedName>
</protein>
<gene>
    <name evidence="2" type="ORF">SAMN02746066_02412</name>
</gene>
<dbReference type="InterPro" id="IPR005074">
    <property type="entry name" value="Peptidase_C39"/>
</dbReference>
<sequence length="180" mass="20895">MKSYIIPVPICRQATSYTCGPAALQCVFGYYLDEYQEDYLAKELHSIPVSGTDFRDILRLCNSLSYEAEFHEHINIEQLKELLTQGIPVILMIQAWADTSIDYEYSWDNGHYAVACGYNDTSIIFMDPSTLGYYTYIPIPDLLKRWHLKDNYDCYYQGTIVIKSTKTSNRYQQTLLKYIG</sequence>
<evidence type="ECO:0000259" key="1">
    <source>
        <dbReference type="PROSITE" id="PS50990"/>
    </source>
</evidence>
<dbReference type="PROSITE" id="PS50990">
    <property type="entry name" value="PEPTIDASE_C39"/>
    <property type="match status" value="1"/>
</dbReference>
<dbReference type="STRING" id="1120996.SAMN02746066_02412"/>
<dbReference type="Proteomes" id="UP000184038">
    <property type="component" value="Unassembled WGS sequence"/>
</dbReference>
<evidence type="ECO:0000313" key="2">
    <source>
        <dbReference type="EMBL" id="SHM56503.1"/>
    </source>
</evidence>
<organism evidence="2 3">
    <name type="scientific">Anaerosporobacter mobilis DSM 15930</name>
    <dbReference type="NCBI Taxonomy" id="1120996"/>
    <lineage>
        <taxon>Bacteria</taxon>
        <taxon>Bacillati</taxon>
        <taxon>Bacillota</taxon>
        <taxon>Clostridia</taxon>
        <taxon>Lachnospirales</taxon>
        <taxon>Lachnospiraceae</taxon>
        <taxon>Anaerosporobacter</taxon>
    </lineage>
</organism>
<dbReference type="AlphaFoldDB" id="A0A1M7JUV7"/>
<dbReference type="GO" id="GO:0016020">
    <property type="term" value="C:membrane"/>
    <property type="evidence" value="ECO:0007669"/>
    <property type="project" value="InterPro"/>
</dbReference>
<dbReference type="RefSeq" id="WP_073287985.1">
    <property type="nucleotide sequence ID" value="NZ_FRCP01000012.1"/>
</dbReference>
<accession>A0A1M7JUV7</accession>
<name>A0A1M7JUV7_9FIRM</name>